<keyword evidence="3" id="KW-0378">Hydrolase</keyword>
<evidence type="ECO:0000256" key="1">
    <source>
        <dbReference type="ARBA" id="ARBA00005234"/>
    </source>
</evidence>
<dbReference type="Proteomes" id="UP000306102">
    <property type="component" value="Unassembled WGS sequence"/>
</dbReference>
<dbReference type="GO" id="GO:0006508">
    <property type="term" value="P:proteolysis"/>
    <property type="evidence" value="ECO:0007669"/>
    <property type="project" value="UniProtKB-KW"/>
</dbReference>
<accession>A0A4S4DSX9</accession>
<comment type="similarity">
    <text evidence="1">Belongs to the peptidase C48 family.</text>
</comment>
<dbReference type="AlphaFoldDB" id="A0A4S4DSX9"/>
<keyword evidence="8" id="KW-1185">Reference proteome</keyword>
<name>A0A4S4DSX9_CAMSN</name>
<evidence type="ECO:0000313" key="8">
    <source>
        <dbReference type="Proteomes" id="UP000306102"/>
    </source>
</evidence>
<evidence type="ECO:0000256" key="4">
    <source>
        <dbReference type="SAM" id="Coils"/>
    </source>
</evidence>
<dbReference type="Pfam" id="PF02902">
    <property type="entry name" value="Peptidase_C48"/>
    <property type="match status" value="1"/>
</dbReference>
<evidence type="ECO:0000256" key="5">
    <source>
        <dbReference type="SAM" id="MobiDB-lite"/>
    </source>
</evidence>
<feature type="region of interest" description="Disordered" evidence="5">
    <location>
        <begin position="225"/>
        <end position="255"/>
    </location>
</feature>
<dbReference type="PROSITE" id="PS50600">
    <property type="entry name" value="ULP_PROTEASE"/>
    <property type="match status" value="1"/>
</dbReference>
<dbReference type="EMBL" id="SDRB02010457">
    <property type="protein sequence ID" value="THG06333.1"/>
    <property type="molecule type" value="Genomic_DNA"/>
</dbReference>
<protein>
    <recommendedName>
        <fullName evidence="6">Ubiquitin-like protease family profile domain-containing protein</fullName>
    </recommendedName>
</protein>
<dbReference type="InterPro" id="IPR038765">
    <property type="entry name" value="Papain-like_cys_pep_sf"/>
</dbReference>
<keyword evidence="2" id="KW-0645">Protease</keyword>
<feature type="region of interest" description="Disordered" evidence="5">
    <location>
        <begin position="718"/>
        <end position="737"/>
    </location>
</feature>
<reference evidence="7 8" key="1">
    <citation type="journal article" date="2018" name="Proc. Natl. Acad. Sci. U.S.A.">
        <title>Draft genome sequence of Camellia sinensis var. sinensis provides insights into the evolution of the tea genome and tea quality.</title>
        <authorList>
            <person name="Wei C."/>
            <person name="Yang H."/>
            <person name="Wang S."/>
            <person name="Zhao J."/>
            <person name="Liu C."/>
            <person name="Gao L."/>
            <person name="Xia E."/>
            <person name="Lu Y."/>
            <person name="Tai Y."/>
            <person name="She G."/>
            <person name="Sun J."/>
            <person name="Cao H."/>
            <person name="Tong W."/>
            <person name="Gao Q."/>
            <person name="Li Y."/>
            <person name="Deng W."/>
            <person name="Jiang X."/>
            <person name="Wang W."/>
            <person name="Chen Q."/>
            <person name="Zhang S."/>
            <person name="Li H."/>
            <person name="Wu J."/>
            <person name="Wang P."/>
            <person name="Li P."/>
            <person name="Shi C."/>
            <person name="Zheng F."/>
            <person name="Jian J."/>
            <person name="Huang B."/>
            <person name="Shan D."/>
            <person name="Shi M."/>
            <person name="Fang C."/>
            <person name="Yue Y."/>
            <person name="Li F."/>
            <person name="Li D."/>
            <person name="Wei S."/>
            <person name="Han B."/>
            <person name="Jiang C."/>
            <person name="Yin Y."/>
            <person name="Xia T."/>
            <person name="Zhang Z."/>
            <person name="Bennetzen J.L."/>
            <person name="Zhao S."/>
            <person name="Wan X."/>
        </authorList>
    </citation>
    <scope>NUCLEOTIDE SEQUENCE [LARGE SCALE GENOMIC DNA]</scope>
    <source>
        <strain evidence="8">cv. Shuchazao</strain>
        <tissue evidence="7">Leaf</tissue>
    </source>
</reference>
<dbReference type="GO" id="GO:0008234">
    <property type="term" value="F:cysteine-type peptidase activity"/>
    <property type="evidence" value="ECO:0007669"/>
    <property type="project" value="InterPro"/>
</dbReference>
<evidence type="ECO:0000313" key="7">
    <source>
        <dbReference type="EMBL" id="THG06333.1"/>
    </source>
</evidence>
<feature type="compositionally biased region" description="Basic residues" evidence="5">
    <location>
        <begin position="233"/>
        <end position="246"/>
    </location>
</feature>
<gene>
    <name evidence="7" type="ORF">TEA_014365</name>
</gene>
<comment type="caution">
    <text evidence="7">The sequence shown here is derived from an EMBL/GenBank/DDBJ whole genome shotgun (WGS) entry which is preliminary data.</text>
</comment>
<dbReference type="InterPro" id="IPR003653">
    <property type="entry name" value="Peptidase_C48_C"/>
</dbReference>
<proteinExistence type="inferred from homology"/>
<dbReference type="Gene3D" id="1.10.287.1490">
    <property type="match status" value="1"/>
</dbReference>
<sequence>MAKITDFIGRQLRRLTLPSIASPHLHFQETFENSASALEELSKEITLRQPSNEEHQGALNQAAEIACRFSSLFCFFKLLISFKISSYIRWSKEISAFNRCTSLVLPYSRKAENRGRDTLSRLRGATNLDWGIVKALFKKKIEDKKKIREEGLLRQSLTNEAGPAAVGQSRSCILVKIPLSFTWLKTIIQFRVEVRSRSSILVKTPFLLYPVEAIALFRIEVRSRSPHTSTRQPSKRQAKLPFKKQKGPGDPVQRADVDTSKLMYRSNISGLISTVLELELRDGHVRQLQRTPFWLMIDAIRANQLDPKMFKKCDATVCRIIQTYNPEDEKFHIGGAKLPLRNNDIRLIFGVQYGREKLDMTQEAICGRTERDEEDVAKLLCLYVCAKLFFATTGEHIGWAFVRVIDKLDTLQHYDWSATIRNTLIGSLNEMHNKPEKATGCVVALLFLICEHSNIVAPERPDVTPRFCRWNIAAAVGKLRVINLSSEGCFEVQCGKLVGMINECHILKVPAAAIEPKECSRIRVDVEPPGVCDERRAVIETDDVGSVELSFNCWQPAKKTKGNMKIEGANDYDNKNTRTPTSKEKVAGKLVSHGEVWPVLFPDLLELSSTPDGEDVGEEQRGVRDELITCKARITELESEINMKDVQICELEQRVETLEKLLGRHAANLFANLNTVIVDKDGEIARLTKQVDRLDKKISNLEDSLDDLEVHEVTQLAVNDGSNQRTPSNSLSGKVSGSANVTSCESAQRSACPRGQPEDVRINELQLVDSDPGIEDLTDDFADGIVRTTVARGEGSCRPINAETVADGNVKDGAAVVVVEGHSEHTAGAASSGPKITSLVKRVKNKARREFRLSDYEYPGIFGRPQVNTNVRLGKSVEPGVIYSVEDVEVERKTWNGFGLNRRHTVWNMVKDEDRELLQRMYTLEGDGYIVRMKLWDGGHNGIQVHFTDIKDLVQQNSIHGNVIDAYAAMLTEMHKMVSGRAEYVGASYIYTSVCSDMMRNSSAVSRAKYLNVHMKAARGCRYTVIPIYNANHWTVMACDSESGNWKHYNSMRPRRGVRDEHYNEALKVKQWVADHHNKFVKPRVTPAAVGAQLFDGSFVSVVDCPQQVPESSDCGIFVCFIIRQYIRGAEVNTSMDGLTPTGLRAAMVEMFLSDPGSGLRGRTL</sequence>
<dbReference type="SUPFAM" id="SSF54001">
    <property type="entry name" value="Cysteine proteinases"/>
    <property type="match status" value="1"/>
</dbReference>
<dbReference type="Gene3D" id="3.40.395.10">
    <property type="entry name" value="Adenoviral Proteinase, Chain A"/>
    <property type="match status" value="1"/>
</dbReference>
<feature type="coiled-coil region" evidence="4">
    <location>
        <begin position="677"/>
        <end position="711"/>
    </location>
</feature>
<organism evidence="7 8">
    <name type="scientific">Camellia sinensis var. sinensis</name>
    <name type="common">China tea</name>
    <dbReference type="NCBI Taxonomy" id="542762"/>
    <lineage>
        <taxon>Eukaryota</taxon>
        <taxon>Viridiplantae</taxon>
        <taxon>Streptophyta</taxon>
        <taxon>Embryophyta</taxon>
        <taxon>Tracheophyta</taxon>
        <taxon>Spermatophyta</taxon>
        <taxon>Magnoliopsida</taxon>
        <taxon>eudicotyledons</taxon>
        <taxon>Gunneridae</taxon>
        <taxon>Pentapetalae</taxon>
        <taxon>asterids</taxon>
        <taxon>Ericales</taxon>
        <taxon>Theaceae</taxon>
        <taxon>Camellia</taxon>
    </lineage>
</organism>
<evidence type="ECO:0000256" key="2">
    <source>
        <dbReference type="ARBA" id="ARBA00022670"/>
    </source>
</evidence>
<feature type="domain" description="Ubiquitin-like protease family profile" evidence="6">
    <location>
        <begin position="943"/>
        <end position="1126"/>
    </location>
</feature>
<evidence type="ECO:0000259" key="6">
    <source>
        <dbReference type="PROSITE" id="PS50600"/>
    </source>
</evidence>
<keyword evidence="4" id="KW-0175">Coiled coil</keyword>
<evidence type="ECO:0000256" key="3">
    <source>
        <dbReference type="ARBA" id="ARBA00022801"/>
    </source>
</evidence>